<comment type="catalytic activity">
    <reaction evidence="1">
        <text>ATP + protein L-histidine = ADP + protein N-phospho-L-histidine.</text>
        <dbReference type="EC" id="2.7.13.3"/>
    </reaction>
</comment>
<evidence type="ECO:0000256" key="9">
    <source>
        <dbReference type="ARBA" id="ARBA00023012"/>
    </source>
</evidence>
<dbReference type="InterPro" id="IPR005467">
    <property type="entry name" value="His_kinase_dom"/>
</dbReference>
<dbReference type="SMART" id="SM00091">
    <property type="entry name" value="PAS"/>
    <property type="match status" value="1"/>
</dbReference>
<evidence type="ECO:0000259" key="10">
    <source>
        <dbReference type="PROSITE" id="PS50109"/>
    </source>
</evidence>
<dbReference type="GO" id="GO:0030435">
    <property type="term" value="P:sporulation resulting in formation of a cellular spore"/>
    <property type="evidence" value="ECO:0007669"/>
    <property type="project" value="UniProtKB-KW"/>
</dbReference>
<dbReference type="CDD" id="cd00075">
    <property type="entry name" value="HATPase"/>
    <property type="match status" value="1"/>
</dbReference>
<keyword evidence="6 13" id="KW-0418">Kinase</keyword>
<evidence type="ECO:0000256" key="4">
    <source>
        <dbReference type="ARBA" id="ARBA00022679"/>
    </source>
</evidence>
<feature type="domain" description="PAC" evidence="12">
    <location>
        <begin position="94"/>
        <end position="146"/>
    </location>
</feature>
<dbReference type="PROSITE" id="PS50109">
    <property type="entry name" value="HIS_KIN"/>
    <property type="match status" value="1"/>
</dbReference>
<dbReference type="PROSITE" id="PS50113">
    <property type="entry name" value="PAC"/>
    <property type="match status" value="1"/>
</dbReference>
<keyword evidence="4" id="KW-0808">Transferase</keyword>
<gene>
    <name evidence="13" type="ORF">CFK37_15365</name>
</gene>
<dbReference type="Proteomes" id="UP000198312">
    <property type="component" value="Chromosome"/>
</dbReference>
<dbReference type="KEGG" id="vil:CFK37_15365"/>
<proteinExistence type="predicted"/>
<dbReference type="Pfam" id="PF13426">
    <property type="entry name" value="PAS_9"/>
    <property type="match status" value="1"/>
</dbReference>
<dbReference type="OrthoDB" id="9815750at2"/>
<dbReference type="SMART" id="SM00387">
    <property type="entry name" value="HATPase_c"/>
    <property type="match status" value="1"/>
</dbReference>
<evidence type="ECO:0000313" key="14">
    <source>
        <dbReference type="Proteomes" id="UP000198312"/>
    </source>
</evidence>
<dbReference type="InterPro" id="IPR000014">
    <property type="entry name" value="PAS"/>
</dbReference>
<sequence>MSCSDKTMMKQGIYANMSELPPYIITWIENNSNELISIWDNKGKVMFLSKSVERILGYPLDDLGEVSWYDFLSSEDVSHIRNYFTDDEKDHNNHKFNINIRNKLGKYIWTECVVSKIISDESGKFFYISMVKDISDKKEAEEMMIRSEKMSVAGQLAAGIAHEIRNPLTSLKGFMQLLQAGVNRKEEYYKIMIDEIEKMETITSELLFISKPLTDNRKEENVEVMVHEIVALLLPQARLKNVEINWKRQEKHKIYCDRSQIKQVLINIVKNAIEAMVAKGEIEITISASDSELEIAIIDDGPGIPEEIIHKLGEPFFTTKKSGTGLGLMITKQILEKHNGRLAIEQNISKGSTFKIILPLPSD</sequence>
<evidence type="ECO:0000256" key="6">
    <source>
        <dbReference type="ARBA" id="ARBA00022777"/>
    </source>
</evidence>
<name>A0A220U8F9_9BACI</name>
<dbReference type="CDD" id="cd00082">
    <property type="entry name" value="HisKA"/>
    <property type="match status" value="1"/>
</dbReference>
<evidence type="ECO:0000256" key="7">
    <source>
        <dbReference type="ARBA" id="ARBA00022840"/>
    </source>
</evidence>
<evidence type="ECO:0000256" key="3">
    <source>
        <dbReference type="ARBA" id="ARBA00022553"/>
    </source>
</evidence>
<dbReference type="GO" id="GO:0000155">
    <property type="term" value="F:phosphorelay sensor kinase activity"/>
    <property type="evidence" value="ECO:0007669"/>
    <property type="project" value="InterPro"/>
</dbReference>
<keyword evidence="9" id="KW-0902">Two-component regulatory system</keyword>
<dbReference type="NCBIfam" id="TIGR00229">
    <property type="entry name" value="sensory_box"/>
    <property type="match status" value="1"/>
</dbReference>
<evidence type="ECO:0000259" key="11">
    <source>
        <dbReference type="PROSITE" id="PS50112"/>
    </source>
</evidence>
<dbReference type="InterPro" id="IPR036890">
    <property type="entry name" value="HATPase_C_sf"/>
</dbReference>
<keyword evidence="5" id="KW-0547">Nucleotide-binding</keyword>
<keyword evidence="7" id="KW-0067">ATP-binding</keyword>
<keyword evidence="8" id="KW-0749">Sporulation</keyword>
<dbReference type="CDD" id="cd00130">
    <property type="entry name" value="PAS"/>
    <property type="match status" value="1"/>
</dbReference>
<dbReference type="Pfam" id="PF00512">
    <property type="entry name" value="HisKA"/>
    <property type="match status" value="1"/>
</dbReference>
<dbReference type="InterPro" id="IPR003661">
    <property type="entry name" value="HisK_dim/P_dom"/>
</dbReference>
<dbReference type="Pfam" id="PF02518">
    <property type="entry name" value="HATPase_c"/>
    <property type="match status" value="1"/>
</dbReference>
<dbReference type="SMART" id="SM00388">
    <property type="entry name" value="HisKA"/>
    <property type="match status" value="1"/>
</dbReference>
<organism evidence="13 14">
    <name type="scientific">Virgibacillus phasianinus</name>
    <dbReference type="NCBI Taxonomy" id="2017483"/>
    <lineage>
        <taxon>Bacteria</taxon>
        <taxon>Bacillati</taxon>
        <taxon>Bacillota</taxon>
        <taxon>Bacilli</taxon>
        <taxon>Bacillales</taxon>
        <taxon>Bacillaceae</taxon>
        <taxon>Virgibacillus</taxon>
    </lineage>
</organism>
<keyword evidence="14" id="KW-1185">Reference proteome</keyword>
<evidence type="ECO:0000256" key="1">
    <source>
        <dbReference type="ARBA" id="ARBA00000085"/>
    </source>
</evidence>
<dbReference type="InterPro" id="IPR003594">
    <property type="entry name" value="HATPase_dom"/>
</dbReference>
<evidence type="ECO:0000256" key="5">
    <source>
        <dbReference type="ARBA" id="ARBA00022741"/>
    </source>
</evidence>
<dbReference type="PRINTS" id="PR00344">
    <property type="entry name" value="BCTRLSENSOR"/>
</dbReference>
<dbReference type="InterPro" id="IPR035965">
    <property type="entry name" value="PAS-like_dom_sf"/>
</dbReference>
<feature type="domain" description="PAS" evidence="11">
    <location>
        <begin position="28"/>
        <end position="91"/>
    </location>
</feature>
<dbReference type="SUPFAM" id="SSF55874">
    <property type="entry name" value="ATPase domain of HSP90 chaperone/DNA topoisomerase II/histidine kinase"/>
    <property type="match status" value="1"/>
</dbReference>
<accession>A0A220U8F9</accession>
<evidence type="ECO:0000313" key="13">
    <source>
        <dbReference type="EMBL" id="ASK64429.1"/>
    </source>
</evidence>
<dbReference type="AlphaFoldDB" id="A0A220U8F9"/>
<dbReference type="Gene3D" id="3.30.450.20">
    <property type="entry name" value="PAS domain"/>
    <property type="match status" value="1"/>
</dbReference>
<dbReference type="PANTHER" id="PTHR43065">
    <property type="entry name" value="SENSOR HISTIDINE KINASE"/>
    <property type="match status" value="1"/>
</dbReference>
<evidence type="ECO:0000259" key="12">
    <source>
        <dbReference type="PROSITE" id="PS50113"/>
    </source>
</evidence>
<dbReference type="EMBL" id="CP022315">
    <property type="protein sequence ID" value="ASK64429.1"/>
    <property type="molecule type" value="Genomic_DNA"/>
</dbReference>
<dbReference type="InterPro" id="IPR000700">
    <property type="entry name" value="PAS-assoc_C"/>
</dbReference>
<dbReference type="InterPro" id="IPR036097">
    <property type="entry name" value="HisK_dim/P_sf"/>
</dbReference>
<dbReference type="FunFam" id="1.10.287.130:FF:000040">
    <property type="entry name" value="PAS domain-containing sensor histidine kinase"/>
    <property type="match status" value="1"/>
</dbReference>
<feature type="domain" description="Histidine kinase" evidence="10">
    <location>
        <begin position="159"/>
        <end position="362"/>
    </location>
</feature>
<evidence type="ECO:0000256" key="8">
    <source>
        <dbReference type="ARBA" id="ARBA00022969"/>
    </source>
</evidence>
<dbReference type="PANTHER" id="PTHR43065:SF10">
    <property type="entry name" value="PEROXIDE STRESS-ACTIVATED HISTIDINE KINASE MAK3"/>
    <property type="match status" value="1"/>
</dbReference>
<keyword evidence="3" id="KW-0597">Phosphoprotein</keyword>
<dbReference type="Gene3D" id="1.10.287.130">
    <property type="match status" value="1"/>
</dbReference>
<reference evidence="13 14" key="1">
    <citation type="submission" date="2017-07" db="EMBL/GenBank/DDBJ databases">
        <title>Virgibacillus sp. LM2416.</title>
        <authorList>
            <person name="Tak E.J."/>
            <person name="Bae J.-W."/>
        </authorList>
    </citation>
    <scope>NUCLEOTIDE SEQUENCE [LARGE SCALE GENOMIC DNA]</scope>
    <source>
        <strain evidence="13 14">LM2416</strain>
    </source>
</reference>
<dbReference type="SUPFAM" id="SSF55785">
    <property type="entry name" value="PYP-like sensor domain (PAS domain)"/>
    <property type="match status" value="1"/>
</dbReference>
<dbReference type="EC" id="2.7.13.3" evidence="2"/>
<dbReference type="SUPFAM" id="SSF47384">
    <property type="entry name" value="Homodimeric domain of signal transducing histidine kinase"/>
    <property type="match status" value="1"/>
</dbReference>
<dbReference type="InterPro" id="IPR004358">
    <property type="entry name" value="Sig_transdc_His_kin-like_C"/>
</dbReference>
<dbReference type="GO" id="GO:0005524">
    <property type="term" value="F:ATP binding"/>
    <property type="evidence" value="ECO:0007669"/>
    <property type="project" value="UniProtKB-KW"/>
</dbReference>
<dbReference type="PROSITE" id="PS50112">
    <property type="entry name" value="PAS"/>
    <property type="match status" value="1"/>
</dbReference>
<protein>
    <recommendedName>
        <fullName evidence="2">histidine kinase</fullName>
        <ecNumber evidence="2">2.7.13.3</ecNumber>
    </recommendedName>
</protein>
<dbReference type="Gene3D" id="3.30.565.10">
    <property type="entry name" value="Histidine kinase-like ATPase, C-terminal domain"/>
    <property type="match status" value="1"/>
</dbReference>
<evidence type="ECO:0000256" key="2">
    <source>
        <dbReference type="ARBA" id="ARBA00012438"/>
    </source>
</evidence>